<dbReference type="PANTHER" id="PTHR48041:SF139">
    <property type="entry name" value="PROTEIN SCARLET"/>
    <property type="match status" value="1"/>
</dbReference>
<feature type="transmembrane region" description="Helical" evidence="10">
    <location>
        <begin position="813"/>
        <end position="834"/>
    </location>
</feature>
<protein>
    <submittedName>
        <fullName evidence="13">ABC transporter ATP-binding/permease Rv1747</fullName>
    </submittedName>
</protein>
<dbReference type="InterPro" id="IPR003593">
    <property type="entry name" value="AAA+_ATPase"/>
</dbReference>
<dbReference type="Pfam" id="PF01061">
    <property type="entry name" value="ABC2_membrane"/>
    <property type="match status" value="1"/>
</dbReference>
<evidence type="ECO:0000259" key="11">
    <source>
        <dbReference type="PROSITE" id="PS50006"/>
    </source>
</evidence>
<keyword evidence="14" id="KW-1185">Reference proteome</keyword>
<dbReference type="CDD" id="cd22694">
    <property type="entry name" value="FHA_Rv1747-like_rpt1"/>
    <property type="match status" value="1"/>
</dbReference>
<dbReference type="Gene3D" id="3.40.50.300">
    <property type="entry name" value="P-loop containing nucleotide triphosphate hydrolases"/>
    <property type="match status" value="1"/>
</dbReference>
<evidence type="ECO:0000313" key="14">
    <source>
        <dbReference type="Proteomes" id="UP000465306"/>
    </source>
</evidence>
<keyword evidence="8 10" id="KW-0472">Membrane</keyword>
<dbReference type="SMART" id="SM00382">
    <property type="entry name" value="AAA"/>
    <property type="match status" value="1"/>
</dbReference>
<feature type="region of interest" description="Disordered" evidence="9">
    <location>
        <begin position="122"/>
        <end position="249"/>
    </location>
</feature>
<evidence type="ECO:0000256" key="10">
    <source>
        <dbReference type="SAM" id="Phobius"/>
    </source>
</evidence>
<evidence type="ECO:0000256" key="7">
    <source>
        <dbReference type="ARBA" id="ARBA00022989"/>
    </source>
</evidence>
<feature type="transmembrane region" description="Helical" evidence="10">
    <location>
        <begin position="739"/>
        <end position="765"/>
    </location>
</feature>
<feature type="domain" description="ABC transporter" evidence="12">
    <location>
        <begin position="365"/>
        <end position="598"/>
    </location>
</feature>
<keyword evidence="3" id="KW-0597">Phosphoprotein</keyword>
<dbReference type="Gene3D" id="2.60.200.20">
    <property type="match status" value="2"/>
</dbReference>
<dbReference type="PANTHER" id="PTHR48041">
    <property type="entry name" value="ABC TRANSPORTER G FAMILY MEMBER 28"/>
    <property type="match status" value="1"/>
</dbReference>
<dbReference type="InterPro" id="IPR050352">
    <property type="entry name" value="ABCG_transporters"/>
</dbReference>
<keyword evidence="5" id="KW-0547">Nucleotide-binding</keyword>
<dbReference type="InterPro" id="IPR017871">
    <property type="entry name" value="ABC_transporter-like_CS"/>
</dbReference>
<evidence type="ECO:0000256" key="8">
    <source>
        <dbReference type="ARBA" id="ARBA00023136"/>
    </source>
</evidence>
<feature type="transmembrane region" description="Helical" evidence="10">
    <location>
        <begin position="881"/>
        <end position="901"/>
    </location>
</feature>
<dbReference type="CDD" id="cd03213">
    <property type="entry name" value="ABCG_EPDR"/>
    <property type="match status" value="1"/>
</dbReference>
<keyword evidence="6 13" id="KW-0067">ATP-binding</keyword>
<evidence type="ECO:0000313" key="13">
    <source>
        <dbReference type="EMBL" id="GFG64956.1"/>
    </source>
</evidence>
<dbReference type="InterPro" id="IPR027417">
    <property type="entry name" value="P-loop_NTPase"/>
</dbReference>
<dbReference type="SUPFAM" id="SSF52540">
    <property type="entry name" value="P-loop containing nucleoside triphosphate hydrolases"/>
    <property type="match status" value="1"/>
</dbReference>
<evidence type="ECO:0000256" key="5">
    <source>
        <dbReference type="ARBA" id="ARBA00022741"/>
    </source>
</evidence>
<dbReference type="InterPro" id="IPR000253">
    <property type="entry name" value="FHA_dom"/>
</dbReference>
<dbReference type="SUPFAM" id="SSF49879">
    <property type="entry name" value="SMAD/FHA domain"/>
    <property type="match status" value="2"/>
</dbReference>
<dbReference type="InterPro" id="IPR003439">
    <property type="entry name" value="ABC_transporter-like_ATP-bd"/>
</dbReference>
<dbReference type="InterPro" id="IPR008984">
    <property type="entry name" value="SMAD_FHA_dom_sf"/>
</dbReference>
<comment type="caution">
    <text evidence="13">The sequence shown here is derived from an EMBL/GenBank/DDBJ whole genome shotgun (WGS) entry which is preliminary data.</text>
</comment>
<proteinExistence type="predicted"/>
<dbReference type="GO" id="GO:0005524">
    <property type="term" value="F:ATP binding"/>
    <property type="evidence" value="ECO:0007669"/>
    <property type="project" value="UniProtKB-KW"/>
</dbReference>
<dbReference type="EMBL" id="BLKU01000003">
    <property type="protein sequence ID" value="GFG64956.1"/>
    <property type="molecule type" value="Genomic_DNA"/>
</dbReference>
<evidence type="ECO:0000256" key="4">
    <source>
        <dbReference type="ARBA" id="ARBA00022692"/>
    </source>
</evidence>
<dbReference type="Pfam" id="PF00498">
    <property type="entry name" value="FHA"/>
    <property type="match status" value="2"/>
</dbReference>
<name>A0ABQ1BMK1_9MYCO</name>
<dbReference type="Proteomes" id="UP000465306">
    <property type="component" value="Unassembled WGS sequence"/>
</dbReference>
<evidence type="ECO:0000256" key="2">
    <source>
        <dbReference type="ARBA" id="ARBA00022448"/>
    </source>
</evidence>
<dbReference type="PROSITE" id="PS00211">
    <property type="entry name" value="ABC_TRANSPORTER_1"/>
    <property type="match status" value="1"/>
</dbReference>
<sequence length="911" mass="97259">MPWSNPPQQRLAVPSSGNTCRYATQFALVPIQLDAMTQIAAPPALTVRYDGAERTFAAGHDVVIGRDLRADVRVAHPLISRVHLLLRFDQGRWVAIDNGSLNGLYVNNRRVPVVDIQDGQRINIGNPDGPALEFEVGRHQGSVGRPPPTTAMKVPPLPSGSYPTQGPPQTGAQPYGQPPQHPSTARIPAPPTGAQQVPPSGQQPRYPSGPQPVRPQSGPQSAPHIYRSSSNLPQGPAVSPAPQVAPRSNTAAGNVATSMMKILRPGKAGDLPPGAIKIGRADDNDIVIPEVLASRHHATLVPTATGTEIRDNRSINGTFVNGTRVESALLHDGDVVTIGNIDLVFANGALSRREESLLETRTGGLDVRGVTWTIEGNKTLLDNISLTARPGMLTAVIGPSGAGKSTFARLVAGYTHPTSGTVMFEGHNVHSEYASLRSRIGMVPQDDVVHGQLTVKQALMYAAELRLPPDTTKEDREQVVARVLEELEMTKHLETRVDKLSGGQRKRASVALELLTGPSLLILDEPTSGLDPALDRQVMTMLRQLADAGRVVLVVTHSLTYLDVCDQVLLLAPGGKTAFCGPPREIGPAMGTTNWADIFSSVAEDPDGAKARYLARTGPPPPVPPMEQPAELGDPSHTSLFRQFSTIGRRQLRLIISDRGYFIFLAILPFIMGALSMSVPGDVGFNAPPLTSEAPTEPAQILVLLNVGAVFMGTALTIRDLIGERAIFLREQAVGLSTTAYLLAKVCVYTILALIQSAIVTVIALLGKPGPKTAAVVLGSPALELYVDIAATTVASAMLGLVLSSVAKSNEQIMPLLVVAVMSQLVFSGGMIPVTNRLGLDQMSWATPARWGFATSASTIDLTTLCPVPQVPKDSHWKHTAGAWTFDMAMLVVLSIFYLSFVRWKIRLKGG</sequence>
<feature type="domain" description="FHA" evidence="11">
    <location>
        <begin position="62"/>
        <end position="111"/>
    </location>
</feature>
<dbReference type="Pfam" id="PF00005">
    <property type="entry name" value="ABC_tran"/>
    <property type="match status" value="1"/>
</dbReference>
<accession>A0ABQ1BMK1</accession>
<feature type="compositionally biased region" description="Polar residues" evidence="9">
    <location>
        <begin position="193"/>
        <end position="205"/>
    </location>
</feature>
<comment type="subcellular location">
    <subcellularLocation>
        <location evidence="1">Membrane</location>
        <topology evidence="1">Multi-pass membrane protein</topology>
    </subcellularLocation>
</comment>
<feature type="compositionally biased region" description="Low complexity" evidence="9">
    <location>
        <begin position="162"/>
        <end position="175"/>
    </location>
</feature>
<evidence type="ECO:0000259" key="12">
    <source>
        <dbReference type="PROSITE" id="PS50893"/>
    </source>
</evidence>
<feature type="transmembrane region" description="Helical" evidence="10">
    <location>
        <begin position="660"/>
        <end position="679"/>
    </location>
</feature>
<dbReference type="InterPro" id="IPR013525">
    <property type="entry name" value="ABC2_TM"/>
</dbReference>
<gene>
    <name evidence="13" type="ORF">MKUB_24460</name>
</gene>
<organism evidence="13 14">
    <name type="scientific">Mycobacterium kubicae</name>
    <dbReference type="NCBI Taxonomy" id="120959"/>
    <lineage>
        <taxon>Bacteria</taxon>
        <taxon>Bacillati</taxon>
        <taxon>Actinomycetota</taxon>
        <taxon>Actinomycetes</taxon>
        <taxon>Mycobacteriales</taxon>
        <taxon>Mycobacteriaceae</taxon>
        <taxon>Mycobacterium</taxon>
        <taxon>Mycobacterium simiae complex</taxon>
    </lineage>
</organism>
<keyword evidence="2" id="KW-0813">Transport</keyword>
<feature type="transmembrane region" description="Helical" evidence="10">
    <location>
        <begin position="785"/>
        <end position="806"/>
    </location>
</feature>
<feature type="domain" description="FHA" evidence="11">
    <location>
        <begin position="276"/>
        <end position="325"/>
    </location>
</feature>
<keyword evidence="4 10" id="KW-0812">Transmembrane</keyword>
<evidence type="ECO:0000256" key="9">
    <source>
        <dbReference type="SAM" id="MobiDB-lite"/>
    </source>
</evidence>
<dbReference type="PROSITE" id="PS50006">
    <property type="entry name" value="FHA_DOMAIN"/>
    <property type="match status" value="2"/>
</dbReference>
<dbReference type="SMART" id="SM00240">
    <property type="entry name" value="FHA"/>
    <property type="match status" value="2"/>
</dbReference>
<dbReference type="PROSITE" id="PS50893">
    <property type="entry name" value="ABC_TRANSPORTER_2"/>
    <property type="match status" value="1"/>
</dbReference>
<keyword evidence="7 10" id="KW-1133">Transmembrane helix</keyword>
<evidence type="ECO:0000256" key="3">
    <source>
        <dbReference type="ARBA" id="ARBA00022553"/>
    </source>
</evidence>
<reference evidence="13 14" key="1">
    <citation type="journal article" date="2019" name="Emerg. Microbes Infect.">
        <title>Comprehensive subspecies identification of 175 nontuberculous mycobacteria species based on 7547 genomic profiles.</title>
        <authorList>
            <person name="Matsumoto Y."/>
            <person name="Kinjo T."/>
            <person name="Motooka D."/>
            <person name="Nabeya D."/>
            <person name="Jung N."/>
            <person name="Uechi K."/>
            <person name="Horii T."/>
            <person name="Iida T."/>
            <person name="Fujita J."/>
            <person name="Nakamura S."/>
        </authorList>
    </citation>
    <scope>NUCLEOTIDE SEQUENCE [LARGE SCALE GENOMIC DNA]</scope>
    <source>
        <strain evidence="13 14">JCM 13573</strain>
    </source>
</reference>
<evidence type="ECO:0000256" key="6">
    <source>
        <dbReference type="ARBA" id="ARBA00022840"/>
    </source>
</evidence>
<feature type="transmembrane region" description="Helical" evidence="10">
    <location>
        <begin position="699"/>
        <end position="718"/>
    </location>
</feature>
<evidence type="ECO:0000256" key="1">
    <source>
        <dbReference type="ARBA" id="ARBA00004141"/>
    </source>
</evidence>